<dbReference type="PANTHER" id="PTHR48267:SF1">
    <property type="entry name" value="BILIRUBIN OXIDASE"/>
    <property type="match status" value="1"/>
</dbReference>
<sequence length="503" mass="55066">MNRRTALRLAGAGLATTVGGHQLAARAGTAELPPGLALGRGLTHDHGPAMPTERPADAGTRPALEKFSLPLPILPDAVPVVSSRGLDVFESRIREVRAEIFPGHPTSVYGYFSSWVPPVVRARRGRRTIVRQRNETDVPVSVHLHGGVNREVFDGRMSHPVLPGGSFAYVYDNDQPASTLWLHDHTHHTDAENVYRGMSSPYLVTSDEEEALGLPSGEFEVPLVLRDADVGSDGGLVFTMDDTEHRSTILVNGTPWPRMEVRRRKYRFRVINSSAMRFFVLGLSDGTPMTQIGADASLLESPVPAPVVLLSPGERADLVVDFSQWPTGTDVDVVNYTGPGPMEDVGQVMRFSVGADASDDSVVPDRLTTLPAVPPASVERHVTMRMSEPGTTPMIATIDDRSFDMSRVDTRVDFGTTEEWTVTNESATIPHNFHCHLAHMRVLDRSTGPAAPNELGLKDTVAIFPGESVRVRMTFDRHRGLYPYHCHMLDHGAMGMMAQLRVV</sequence>
<evidence type="ECO:0000256" key="3">
    <source>
        <dbReference type="ARBA" id="ARBA00023002"/>
    </source>
</evidence>
<evidence type="ECO:0000313" key="8">
    <source>
        <dbReference type="Proteomes" id="UP000677016"/>
    </source>
</evidence>
<comment type="similarity">
    <text evidence="1">Belongs to the multicopper oxidase family.</text>
</comment>
<feature type="domain" description="Plastocyanin-like" evidence="5">
    <location>
        <begin position="392"/>
        <end position="502"/>
    </location>
</feature>
<dbReference type="EMBL" id="JAGSNF010000004">
    <property type="protein sequence ID" value="MBR7742516.1"/>
    <property type="molecule type" value="Genomic_DNA"/>
</dbReference>
<dbReference type="PROSITE" id="PS00080">
    <property type="entry name" value="MULTICOPPER_OXIDASE2"/>
    <property type="match status" value="1"/>
</dbReference>
<dbReference type="InterPro" id="IPR008972">
    <property type="entry name" value="Cupredoxin"/>
</dbReference>
<dbReference type="Pfam" id="PF07732">
    <property type="entry name" value="Cu-oxidase_3"/>
    <property type="match status" value="1"/>
</dbReference>
<keyword evidence="3" id="KW-0560">Oxidoreductase</keyword>
<evidence type="ECO:0000313" key="7">
    <source>
        <dbReference type="EMBL" id="MBR7742516.1"/>
    </source>
</evidence>
<reference evidence="7" key="1">
    <citation type="submission" date="2021-04" db="EMBL/GenBank/DDBJ databases">
        <title>Phycicoccus avicenniae sp. nov., a novel endophytic actinomycetes isolated from branch of Avicennia mariana.</title>
        <authorList>
            <person name="Tuo L."/>
        </authorList>
    </citation>
    <scope>NUCLEOTIDE SEQUENCE</scope>
    <source>
        <strain evidence="7">BSK3Z-2</strain>
    </source>
</reference>
<feature type="domain" description="Plastocyanin-like" evidence="6">
    <location>
        <begin position="101"/>
        <end position="207"/>
    </location>
</feature>
<keyword evidence="2" id="KW-0479">Metal-binding</keyword>
<keyword evidence="8" id="KW-1185">Reference proteome</keyword>
<dbReference type="InterPro" id="IPR011706">
    <property type="entry name" value="Cu-oxidase_C"/>
</dbReference>
<dbReference type="AlphaFoldDB" id="A0A941D6H2"/>
<protein>
    <submittedName>
        <fullName evidence="7">Multicopper oxidase domain-containing protein</fullName>
    </submittedName>
</protein>
<dbReference type="Proteomes" id="UP000677016">
    <property type="component" value="Unassembled WGS sequence"/>
</dbReference>
<name>A0A941D6H2_9MICO</name>
<dbReference type="InterPro" id="IPR045087">
    <property type="entry name" value="Cu-oxidase_fam"/>
</dbReference>
<dbReference type="PROSITE" id="PS00079">
    <property type="entry name" value="MULTICOPPER_OXIDASE1"/>
    <property type="match status" value="1"/>
</dbReference>
<evidence type="ECO:0000259" key="5">
    <source>
        <dbReference type="Pfam" id="PF07731"/>
    </source>
</evidence>
<dbReference type="InterPro" id="IPR002355">
    <property type="entry name" value="Cu_oxidase_Cu_BS"/>
</dbReference>
<evidence type="ECO:0000259" key="6">
    <source>
        <dbReference type="Pfam" id="PF07732"/>
    </source>
</evidence>
<dbReference type="PANTHER" id="PTHR48267">
    <property type="entry name" value="CUPREDOXIN SUPERFAMILY PROTEIN"/>
    <property type="match status" value="1"/>
</dbReference>
<dbReference type="SUPFAM" id="SSF49503">
    <property type="entry name" value="Cupredoxins"/>
    <property type="match status" value="3"/>
</dbReference>
<comment type="caution">
    <text evidence="7">The sequence shown here is derived from an EMBL/GenBank/DDBJ whole genome shotgun (WGS) entry which is preliminary data.</text>
</comment>
<proteinExistence type="inferred from homology"/>
<feature type="region of interest" description="Disordered" evidence="4">
    <location>
        <begin position="34"/>
        <end position="59"/>
    </location>
</feature>
<evidence type="ECO:0000256" key="2">
    <source>
        <dbReference type="ARBA" id="ARBA00022723"/>
    </source>
</evidence>
<evidence type="ECO:0000256" key="1">
    <source>
        <dbReference type="ARBA" id="ARBA00010609"/>
    </source>
</evidence>
<organism evidence="7 8">
    <name type="scientific">Phycicoccus avicenniae</name>
    <dbReference type="NCBI Taxonomy" id="2828860"/>
    <lineage>
        <taxon>Bacteria</taxon>
        <taxon>Bacillati</taxon>
        <taxon>Actinomycetota</taxon>
        <taxon>Actinomycetes</taxon>
        <taxon>Micrococcales</taxon>
        <taxon>Intrasporangiaceae</taxon>
        <taxon>Phycicoccus</taxon>
    </lineage>
</organism>
<gene>
    <name evidence="7" type="ORF">KC207_04340</name>
</gene>
<dbReference type="GO" id="GO:0005507">
    <property type="term" value="F:copper ion binding"/>
    <property type="evidence" value="ECO:0007669"/>
    <property type="project" value="InterPro"/>
</dbReference>
<dbReference type="RefSeq" id="WP_211601684.1">
    <property type="nucleotide sequence ID" value="NZ_JAGSNF010000004.1"/>
</dbReference>
<dbReference type="Pfam" id="PF07731">
    <property type="entry name" value="Cu-oxidase_2"/>
    <property type="match status" value="1"/>
</dbReference>
<dbReference type="InterPro" id="IPR011707">
    <property type="entry name" value="Cu-oxidase-like_N"/>
</dbReference>
<dbReference type="GO" id="GO:0016491">
    <property type="term" value="F:oxidoreductase activity"/>
    <property type="evidence" value="ECO:0007669"/>
    <property type="project" value="UniProtKB-KW"/>
</dbReference>
<dbReference type="InterPro" id="IPR033138">
    <property type="entry name" value="Cu_oxidase_CS"/>
</dbReference>
<accession>A0A941D6H2</accession>
<dbReference type="Gene3D" id="2.60.40.420">
    <property type="entry name" value="Cupredoxins - blue copper proteins"/>
    <property type="match status" value="3"/>
</dbReference>
<evidence type="ECO:0000256" key="4">
    <source>
        <dbReference type="SAM" id="MobiDB-lite"/>
    </source>
</evidence>